<dbReference type="PANTHER" id="PTHR42760:SF124">
    <property type="entry name" value="SHORT-CHAIN DEHYDROGENASE_REDUCTASE"/>
    <property type="match status" value="1"/>
</dbReference>
<dbReference type="AlphaFoldDB" id="A0AA39V6H3"/>
<dbReference type="Gene3D" id="3.40.50.720">
    <property type="entry name" value="NAD(P)-binding Rossmann-like Domain"/>
    <property type="match status" value="1"/>
</dbReference>
<evidence type="ECO:0000256" key="1">
    <source>
        <dbReference type="ARBA" id="ARBA00006484"/>
    </source>
</evidence>
<comment type="similarity">
    <text evidence="1">Belongs to the short-chain dehydrogenases/reductases (SDR) family.</text>
</comment>
<dbReference type="InterPro" id="IPR036291">
    <property type="entry name" value="NAD(P)-bd_dom_sf"/>
</dbReference>
<dbReference type="InterPro" id="IPR020904">
    <property type="entry name" value="Sc_DH/Rdtase_CS"/>
</dbReference>
<dbReference type="EMBL" id="JAFEKC020000021">
    <property type="protein sequence ID" value="KAK0508080.1"/>
    <property type="molecule type" value="Genomic_DNA"/>
</dbReference>
<dbReference type="PROSITE" id="PS00061">
    <property type="entry name" value="ADH_SHORT"/>
    <property type="match status" value="1"/>
</dbReference>
<dbReference type="PRINTS" id="PR00080">
    <property type="entry name" value="SDRFAMILY"/>
</dbReference>
<keyword evidence="2" id="KW-0521">NADP</keyword>
<dbReference type="SUPFAM" id="SSF51735">
    <property type="entry name" value="NAD(P)-binding Rossmann-fold domains"/>
    <property type="match status" value="1"/>
</dbReference>
<evidence type="ECO:0000313" key="4">
    <source>
        <dbReference type="Proteomes" id="UP001166286"/>
    </source>
</evidence>
<dbReference type="NCBIfam" id="NF005559">
    <property type="entry name" value="PRK07231.1"/>
    <property type="match status" value="1"/>
</dbReference>
<proteinExistence type="inferred from homology"/>
<comment type="caution">
    <text evidence="3">The sequence shown here is derived from an EMBL/GenBank/DDBJ whole genome shotgun (WGS) entry which is preliminary data.</text>
</comment>
<name>A0AA39V6H3_9LECA</name>
<dbReference type="InterPro" id="IPR002347">
    <property type="entry name" value="SDR_fam"/>
</dbReference>
<dbReference type="CDD" id="cd05233">
    <property type="entry name" value="SDR_c"/>
    <property type="match status" value="1"/>
</dbReference>
<dbReference type="PRINTS" id="PR00081">
    <property type="entry name" value="GDHRDH"/>
</dbReference>
<dbReference type="GO" id="GO:0016616">
    <property type="term" value="F:oxidoreductase activity, acting on the CH-OH group of donors, NAD or NADP as acceptor"/>
    <property type="evidence" value="ECO:0007669"/>
    <property type="project" value="TreeGrafter"/>
</dbReference>
<dbReference type="Pfam" id="PF13561">
    <property type="entry name" value="adh_short_C2"/>
    <property type="match status" value="1"/>
</dbReference>
<evidence type="ECO:0000313" key="3">
    <source>
        <dbReference type="EMBL" id="KAK0508080.1"/>
    </source>
</evidence>
<dbReference type="Proteomes" id="UP001166286">
    <property type="component" value="Unassembled WGS sequence"/>
</dbReference>
<dbReference type="PANTHER" id="PTHR42760">
    <property type="entry name" value="SHORT-CHAIN DEHYDROGENASES/REDUCTASES FAMILY MEMBER"/>
    <property type="match status" value="1"/>
</dbReference>
<accession>A0AA39V6H3</accession>
<dbReference type="FunFam" id="3.40.50.720:FF:000084">
    <property type="entry name" value="Short-chain dehydrogenase reductase"/>
    <property type="match status" value="1"/>
</dbReference>
<reference evidence="3" key="1">
    <citation type="submission" date="2023-03" db="EMBL/GenBank/DDBJ databases">
        <title>Complete genome of Cladonia borealis.</title>
        <authorList>
            <person name="Park H."/>
        </authorList>
    </citation>
    <scope>NUCLEOTIDE SEQUENCE</scope>
    <source>
        <strain evidence="3">ANT050790</strain>
    </source>
</reference>
<organism evidence="3 4">
    <name type="scientific">Cladonia borealis</name>
    <dbReference type="NCBI Taxonomy" id="184061"/>
    <lineage>
        <taxon>Eukaryota</taxon>
        <taxon>Fungi</taxon>
        <taxon>Dikarya</taxon>
        <taxon>Ascomycota</taxon>
        <taxon>Pezizomycotina</taxon>
        <taxon>Lecanoromycetes</taxon>
        <taxon>OSLEUM clade</taxon>
        <taxon>Lecanoromycetidae</taxon>
        <taxon>Lecanorales</taxon>
        <taxon>Lecanorineae</taxon>
        <taxon>Cladoniaceae</taxon>
        <taxon>Cladonia</taxon>
    </lineage>
</organism>
<sequence length="283" mass="30317">MASAASTFTTGQRLHEKVCIVTGAASGLGRAIALAYASQGARLVVCADLKPTPKSEFEAEQAGTPTHDVICQRHGQQKSIFVKTDVTIGKEVEALVEEAVKLGGRLDVMVNNAGIGGTENHGMVHEMTEETWDTVMSINSRSVFLGCKFACAQFMKQEPHSSGHRGWIVNTSSIMGLVGQMVYGAAYCASKGAVTLLTKQIAVEYAKHKVHCNAVCPGHLRTPMTQDQFQDREMRTAISALTPWGDEWGSAKDVAQAYVYLASDDANYITGVALPVDGGYCAQ</sequence>
<keyword evidence="4" id="KW-1185">Reference proteome</keyword>
<gene>
    <name evidence="3" type="ORF">JMJ35_009164</name>
</gene>
<protein>
    <submittedName>
        <fullName evidence="3">Uncharacterized protein</fullName>
    </submittedName>
</protein>
<evidence type="ECO:0000256" key="2">
    <source>
        <dbReference type="ARBA" id="ARBA00022857"/>
    </source>
</evidence>